<evidence type="ECO:0008006" key="6">
    <source>
        <dbReference type="Google" id="ProtNLM"/>
    </source>
</evidence>
<evidence type="ECO:0000256" key="3">
    <source>
        <dbReference type="SAM" id="Phobius"/>
    </source>
</evidence>
<organism evidence="4 5">
    <name type="scientific">Paralvinella palmiformis</name>
    <dbReference type="NCBI Taxonomy" id="53620"/>
    <lineage>
        <taxon>Eukaryota</taxon>
        <taxon>Metazoa</taxon>
        <taxon>Spiralia</taxon>
        <taxon>Lophotrochozoa</taxon>
        <taxon>Annelida</taxon>
        <taxon>Polychaeta</taxon>
        <taxon>Sedentaria</taxon>
        <taxon>Canalipalpata</taxon>
        <taxon>Terebellida</taxon>
        <taxon>Terebelliformia</taxon>
        <taxon>Alvinellidae</taxon>
        <taxon>Paralvinella</taxon>
    </lineage>
</organism>
<dbReference type="Proteomes" id="UP001208570">
    <property type="component" value="Unassembled WGS sequence"/>
</dbReference>
<evidence type="ECO:0000256" key="2">
    <source>
        <dbReference type="ARBA" id="ARBA00022490"/>
    </source>
</evidence>
<dbReference type="Gene3D" id="3.40.50.1820">
    <property type="entry name" value="alpha/beta hydrolase"/>
    <property type="match status" value="2"/>
</dbReference>
<name>A0AAD9JN00_9ANNE</name>
<gene>
    <name evidence="4" type="ORF">LSH36_219g01032</name>
</gene>
<dbReference type="GO" id="GO:0005737">
    <property type="term" value="C:cytoplasm"/>
    <property type="evidence" value="ECO:0007669"/>
    <property type="project" value="UniProtKB-SubCell"/>
</dbReference>
<reference evidence="4" key="1">
    <citation type="journal article" date="2023" name="Mol. Biol. Evol.">
        <title>Third-Generation Sequencing Reveals the Adaptive Role of the Epigenome in Three Deep-Sea Polychaetes.</title>
        <authorList>
            <person name="Perez M."/>
            <person name="Aroh O."/>
            <person name="Sun Y."/>
            <person name="Lan Y."/>
            <person name="Juniper S.K."/>
            <person name="Young C.R."/>
            <person name="Angers B."/>
            <person name="Qian P.Y."/>
        </authorList>
    </citation>
    <scope>NUCLEOTIDE SEQUENCE</scope>
    <source>
        <strain evidence="4">P08H-3</strain>
    </source>
</reference>
<keyword evidence="3" id="KW-1133">Transmembrane helix</keyword>
<dbReference type="PANTHER" id="PTHR46197:SF3">
    <property type="entry name" value="AB HYDROLASE-1 DOMAIN-CONTAINING PROTEIN"/>
    <property type="match status" value="1"/>
</dbReference>
<dbReference type="AlphaFoldDB" id="A0AAD9JN00"/>
<dbReference type="SUPFAM" id="SSF53474">
    <property type="entry name" value="alpha/beta-Hydrolases"/>
    <property type="match status" value="2"/>
</dbReference>
<sequence>MKSETMPVGGGIQLNIRGIAIALIIGAIFIYVVYLWTVRGKSKYDEPGSLTQFHTWKSMDFVPIPSNILEKAPDVKIQERRLSFEFDGKKGELFLREAVPTGKASKVQVLLLHGAAFTSETWTKLGTLQLMASFGYRAIALDIPVTSIICPSHHAVSYLESDIRQATRAVPVLILQGADTTAEIWNRIGTIKYVAAFGYRVVALDMPGFGLSAGYGTVEDKAGFLAKFIFQEKLDRPVIISPSMSGSYSIPYMMGTKPIECTDRVRGFVPVAPVGTDAYSHSQWHRCETPTMIVYGTLDKDLGLVSLGNLRNMRNSEIFPIEKAKHPAYLDNPEKWHMLLYNFLLAVEREAA</sequence>
<proteinExistence type="predicted"/>
<dbReference type="PANTHER" id="PTHR46197">
    <property type="entry name" value="PROTEIN ABHD14B-LIKE"/>
    <property type="match status" value="1"/>
</dbReference>
<dbReference type="EMBL" id="JAODUP010000219">
    <property type="protein sequence ID" value="KAK2156198.1"/>
    <property type="molecule type" value="Genomic_DNA"/>
</dbReference>
<evidence type="ECO:0000313" key="4">
    <source>
        <dbReference type="EMBL" id="KAK2156198.1"/>
    </source>
</evidence>
<comment type="subcellular location">
    <subcellularLocation>
        <location evidence="1">Cytoplasm</location>
    </subcellularLocation>
</comment>
<feature type="transmembrane region" description="Helical" evidence="3">
    <location>
        <begin position="16"/>
        <end position="36"/>
    </location>
</feature>
<dbReference type="InterPro" id="IPR029058">
    <property type="entry name" value="AB_hydrolase_fold"/>
</dbReference>
<evidence type="ECO:0000256" key="1">
    <source>
        <dbReference type="ARBA" id="ARBA00004496"/>
    </source>
</evidence>
<protein>
    <recommendedName>
        <fullName evidence="6">AB hydrolase-1 domain-containing protein</fullName>
    </recommendedName>
</protein>
<keyword evidence="5" id="KW-1185">Reference proteome</keyword>
<comment type="caution">
    <text evidence="4">The sequence shown here is derived from an EMBL/GenBank/DDBJ whole genome shotgun (WGS) entry which is preliminary data.</text>
</comment>
<keyword evidence="3" id="KW-0472">Membrane</keyword>
<evidence type="ECO:0000313" key="5">
    <source>
        <dbReference type="Proteomes" id="UP001208570"/>
    </source>
</evidence>
<keyword evidence="3" id="KW-0812">Transmembrane</keyword>
<keyword evidence="2" id="KW-0963">Cytoplasm</keyword>
<accession>A0AAD9JN00</accession>